<accession>A0A9X2LCV2</accession>
<dbReference type="InterPro" id="IPR027385">
    <property type="entry name" value="Beta-barrel_OMP"/>
</dbReference>
<evidence type="ECO:0000256" key="2">
    <source>
        <dbReference type="SAM" id="SignalP"/>
    </source>
</evidence>
<feature type="domain" description="Outer membrane protein beta-barrel" evidence="3">
    <location>
        <begin position="7"/>
        <end position="197"/>
    </location>
</feature>
<dbReference type="Gene3D" id="2.40.160.20">
    <property type="match status" value="1"/>
</dbReference>
<evidence type="ECO:0000313" key="5">
    <source>
        <dbReference type="Proteomes" id="UP001142610"/>
    </source>
</evidence>
<protein>
    <submittedName>
        <fullName evidence="4">Porin family protein</fullName>
    </submittedName>
</protein>
<dbReference type="EMBL" id="JANIBC010000014">
    <property type="protein sequence ID" value="MCQ8186187.1"/>
    <property type="molecule type" value="Genomic_DNA"/>
</dbReference>
<dbReference type="RefSeq" id="WP_256620084.1">
    <property type="nucleotide sequence ID" value="NZ_JANIBC010000014.1"/>
</dbReference>
<proteinExistence type="predicted"/>
<gene>
    <name evidence="4" type="ORF">NOG11_12435</name>
</gene>
<feature type="signal peptide" evidence="2">
    <location>
        <begin position="1"/>
        <end position="20"/>
    </location>
</feature>
<reference evidence="4" key="1">
    <citation type="submission" date="2022-07" db="EMBL/GenBank/DDBJ databases">
        <title>Parvularcula maris sp. nov., an algicidal bacterium isolated from seawater.</title>
        <authorList>
            <person name="Li F."/>
        </authorList>
    </citation>
    <scope>NUCLEOTIDE SEQUENCE</scope>
    <source>
        <strain evidence="4">BGMRC 0090</strain>
    </source>
</reference>
<feature type="chain" id="PRO_5040724768" evidence="2">
    <location>
        <begin position="21"/>
        <end position="212"/>
    </location>
</feature>
<evidence type="ECO:0000256" key="1">
    <source>
        <dbReference type="ARBA" id="ARBA00022729"/>
    </source>
</evidence>
<dbReference type="Proteomes" id="UP001142610">
    <property type="component" value="Unassembled WGS sequence"/>
</dbReference>
<dbReference type="InterPro" id="IPR011250">
    <property type="entry name" value="OMP/PagP_B-barrel"/>
</dbReference>
<comment type="caution">
    <text evidence="4">The sequence shown here is derived from an EMBL/GenBank/DDBJ whole genome shotgun (WGS) entry which is preliminary data.</text>
</comment>
<sequence length="212" mass="22131">MNKLLASAAALTLFAGSAQAGGYVQIHAGLFQQTADTVAFASDNFLGEVVDVDVDSDADLGAVLGGLVGYYVLPFVAVEGEVTLRTASMEEVTVDNVETALQDDPRTIAYMANAVLRPTFPLLPDPYIGIGAGYLTNNFNTIGGEDVDGQLAYQIKAGVSFGFPLIPGTIGVEANYLATDDFDLSGDFGGDLVNTEFSYGGVSGLLTYKIGF</sequence>
<name>A0A9X2LCV2_9PROT</name>
<organism evidence="4 5">
    <name type="scientific">Parvularcula maris</name>
    <dbReference type="NCBI Taxonomy" id="2965077"/>
    <lineage>
        <taxon>Bacteria</taxon>
        <taxon>Pseudomonadati</taxon>
        <taxon>Pseudomonadota</taxon>
        <taxon>Alphaproteobacteria</taxon>
        <taxon>Parvularculales</taxon>
        <taxon>Parvularculaceae</taxon>
        <taxon>Parvularcula</taxon>
    </lineage>
</organism>
<keyword evidence="5" id="KW-1185">Reference proteome</keyword>
<keyword evidence="1 2" id="KW-0732">Signal</keyword>
<dbReference type="Pfam" id="PF13505">
    <property type="entry name" value="OMP_b-brl"/>
    <property type="match status" value="1"/>
</dbReference>
<dbReference type="SUPFAM" id="SSF56925">
    <property type="entry name" value="OMPA-like"/>
    <property type="match status" value="1"/>
</dbReference>
<evidence type="ECO:0000313" key="4">
    <source>
        <dbReference type="EMBL" id="MCQ8186187.1"/>
    </source>
</evidence>
<evidence type="ECO:0000259" key="3">
    <source>
        <dbReference type="Pfam" id="PF13505"/>
    </source>
</evidence>
<dbReference type="AlphaFoldDB" id="A0A9X2LCV2"/>